<dbReference type="RefSeq" id="WP_147650325.1">
    <property type="nucleotide sequence ID" value="NZ_CP042806.1"/>
</dbReference>
<proteinExistence type="predicted"/>
<dbReference type="Pfam" id="PF01740">
    <property type="entry name" value="STAS"/>
    <property type="match status" value="1"/>
</dbReference>
<dbReference type="Gene3D" id="3.30.750.24">
    <property type="entry name" value="STAS domain"/>
    <property type="match status" value="1"/>
</dbReference>
<dbReference type="PROSITE" id="PS50801">
    <property type="entry name" value="STAS"/>
    <property type="match status" value="1"/>
</dbReference>
<feature type="domain" description="STAS" evidence="1">
    <location>
        <begin position="20"/>
        <end position="117"/>
    </location>
</feature>
<reference evidence="2 3" key="1">
    <citation type="submission" date="2019-08" db="EMBL/GenBank/DDBJ databases">
        <title>Complete genome sequence of Terriglobus albidus strain ORNL.</title>
        <authorList>
            <person name="Podar M."/>
        </authorList>
    </citation>
    <scope>NUCLEOTIDE SEQUENCE [LARGE SCALE GENOMIC DNA]</scope>
    <source>
        <strain evidence="2 3">ORNL</strain>
    </source>
</reference>
<dbReference type="InterPro" id="IPR036513">
    <property type="entry name" value="STAS_dom_sf"/>
</dbReference>
<organism evidence="2 3">
    <name type="scientific">Terriglobus albidus</name>
    <dbReference type="NCBI Taxonomy" id="1592106"/>
    <lineage>
        <taxon>Bacteria</taxon>
        <taxon>Pseudomonadati</taxon>
        <taxon>Acidobacteriota</taxon>
        <taxon>Terriglobia</taxon>
        <taxon>Terriglobales</taxon>
        <taxon>Acidobacteriaceae</taxon>
        <taxon>Terriglobus</taxon>
    </lineage>
</organism>
<dbReference type="InterPro" id="IPR002645">
    <property type="entry name" value="STAS_dom"/>
</dbReference>
<dbReference type="SUPFAM" id="SSF52091">
    <property type="entry name" value="SpoIIaa-like"/>
    <property type="match status" value="1"/>
</dbReference>
<dbReference type="EMBL" id="CP042806">
    <property type="protein sequence ID" value="QEE31031.1"/>
    <property type="molecule type" value="Genomic_DNA"/>
</dbReference>
<sequence length="117" mass="12031">MQAPTKVATRTATAASGAPVTILAFAGDIASTSKEPILEAYEATDAQKLLLDFSGTEYVNSSGIAIIIQLLLDATKAGGRTVGIFGLTPHFQKVFTMVGIGKYATLSPNEAAALASL</sequence>
<dbReference type="CDD" id="cd07043">
    <property type="entry name" value="STAS_anti-anti-sigma_factors"/>
    <property type="match status" value="1"/>
</dbReference>
<dbReference type="GO" id="GO:0043856">
    <property type="term" value="F:anti-sigma factor antagonist activity"/>
    <property type="evidence" value="ECO:0007669"/>
    <property type="project" value="TreeGrafter"/>
</dbReference>
<dbReference type="Proteomes" id="UP000321820">
    <property type="component" value="Chromosome"/>
</dbReference>
<dbReference type="AlphaFoldDB" id="A0A5B9EKW8"/>
<evidence type="ECO:0000313" key="2">
    <source>
        <dbReference type="EMBL" id="QEE31031.1"/>
    </source>
</evidence>
<gene>
    <name evidence="2" type="ORF">FTW19_25315</name>
</gene>
<dbReference type="KEGG" id="talb:FTW19_25315"/>
<dbReference type="PANTHER" id="PTHR33495">
    <property type="entry name" value="ANTI-SIGMA FACTOR ANTAGONIST TM_1081-RELATED-RELATED"/>
    <property type="match status" value="1"/>
</dbReference>
<protein>
    <submittedName>
        <fullName evidence="2">STAS domain-containing protein</fullName>
    </submittedName>
</protein>
<accession>A0A5B9EKW8</accession>
<keyword evidence="3" id="KW-1185">Reference proteome</keyword>
<dbReference type="OrthoDB" id="119566at2"/>
<name>A0A5B9EKW8_9BACT</name>
<dbReference type="PANTHER" id="PTHR33495:SF6">
    <property type="entry name" value="ANTI-SIGMA FACTOR ANTAGONIST"/>
    <property type="match status" value="1"/>
</dbReference>
<evidence type="ECO:0000313" key="3">
    <source>
        <dbReference type="Proteomes" id="UP000321820"/>
    </source>
</evidence>
<evidence type="ECO:0000259" key="1">
    <source>
        <dbReference type="PROSITE" id="PS50801"/>
    </source>
</evidence>